<dbReference type="EMBL" id="CAJVCH010543805">
    <property type="protein sequence ID" value="CAG7827506.1"/>
    <property type="molecule type" value="Genomic_DNA"/>
</dbReference>
<feature type="non-terminal residue" evidence="2">
    <location>
        <position position="1"/>
    </location>
</feature>
<feature type="region of interest" description="Disordered" evidence="1">
    <location>
        <begin position="1"/>
        <end position="26"/>
    </location>
</feature>
<evidence type="ECO:0000313" key="2">
    <source>
        <dbReference type="EMBL" id="CAG7827506.1"/>
    </source>
</evidence>
<dbReference type="AlphaFoldDB" id="A0A8J2L460"/>
<evidence type="ECO:0000256" key="1">
    <source>
        <dbReference type="SAM" id="MobiDB-lite"/>
    </source>
</evidence>
<reference evidence="2" key="1">
    <citation type="submission" date="2021-06" db="EMBL/GenBank/DDBJ databases">
        <authorList>
            <person name="Hodson N. C."/>
            <person name="Mongue J. A."/>
            <person name="Jaron S. K."/>
        </authorList>
    </citation>
    <scope>NUCLEOTIDE SEQUENCE</scope>
</reference>
<keyword evidence="3" id="KW-1185">Reference proteome</keyword>
<accession>A0A8J2L460</accession>
<dbReference type="Proteomes" id="UP000708208">
    <property type="component" value="Unassembled WGS sequence"/>
</dbReference>
<protein>
    <submittedName>
        <fullName evidence="2">Uncharacterized protein</fullName>
    </submittedName>
</protein>
<gene>
    <name evidence="2" type="ORF">AFUS01_LOCUS37492</name>
</gene>
<name>A0A8J2L460_9HEXA</name>
<organism evidence="2 3">
    <name type="scientific">Allacma fusca</name>
    <dbReference type="NCBI Taxonomy" id="39272"/>
    <lineage>
        <taxon>Eukaryota</taxon>
        <taxon>Metazoa</taxon>
        <taxon>Ecdysozoa</taxon>
        <taxon>Arthropoda</taxon>
        <taxon>Hexapoda</taxon>
        <taxon>Collembola</taxon>
        <taxon>Symphypleona</taxon>
        <taxon>Sminthuridae</taxon>
        <taxon>Allacma</taxon>
    </lineage>
</organism>
<evidence type="ECO:0000313" key="3">
    <source>
        <dbReference type="Proteomes" id="UP000708208"/>
    </source>
</evidence>
<feature type="region of interest" description="Disordered" evidence="1">
    <location>
        <begin position="75"/>
        <end position="96"/>
    </location>
</feature>
<proteinExistence type="predicted"/>
<sequence length="96" mass="10634">MTLWSTTSRKGGEQGRGDLLTSFCPKTGRKETKIPDTVQSAYIRLAGVTLRPPQFEIRWRYVDVMLGSGLVKEHKASSSSFPFSPTSALSSSTFYI</sequence>
<comment type="caution">
    <text evidence="2">The sequence shown here is derived from an EMBL/GenBank/DDBJ whole genome shotgun (WGS) entry which is preliminary data.</text>
</comment>
<feature type="compositionally biased region" description="Low complexity" evidence="1">
    <location>
        <begin position="77"/>
        <end position="96"/>
    </location>
</feature>